<dbReference type="EMBL" id="UGYO01000002">
    <property type="protein sequence ID" value="SUJ11087.1"/>
    <property type="molecule type" value="Genomic_DNA"/>
</dbReference>
<dbReference type="AlphaFoldDB" id="A0A380C3J2"/>
<accession>A0A380C3J2</accession>
<gene>
    <name evidence="1" type="ORF">NCTC10738_04324</name>
</gene>
<reference evidence="1 2" key="1">
    <citation type="submission" date="2018-06" db="EMBL/GenBank/DDBJ databases">
        <authorList>
            <consortium name="Pathogen Informatics"/>
            <person name="Doyle S."/>
        </authorList>
    </citation>
    <scope>NUCLEOTIDE SEQUENCE [LARGE SCALE GENOMIC DNA]</scope>
    <source>
        <strain evidence="1 2">NCTC10738</strain>
    </source>
</reference>
<sequence>MIIAIKKLLGLTKPERKRVKLPEGLCHLEVVPARGWWN</sequence>
<protein>
    <submittedName>
        <fullName evidence="1">Uncharacterized protein</fullName>
    </submittedName>
</protein>
<name>A0A380C3J2_9GAMM</name>
<evidence type="ECO:0000313" key="1">
    <source>
        <dbReference type="EMBL" id="SUJ11087.1"/>
    </source>
</evidence>
<evidence type="ECO:0000313" key="2">
    <source>
        <dbReference type="Proteomes" id="UP000254069"/>
    </source>
</evidence>
<organism evidence="1 2">
    <name type="scientific">Shewanella algae</name>
    <dbReference type="NCBI Taxonomy" id="38313"/>
    <lineage>
        <taxon>Bacteria</taxon>
        <taxon>Pseudomonadati</taxon>
        <taxon>Pseudomonadota</taxon>
        <taxon>Gammaproteobacteria</taxon>
        <taxon>Alteromonadales</taxon>
        <taxon>Shewanellaceae</taxon>
        <taxon>Shewanella</taxon>
    </lineage>
</organism>
<proteinExistence type="predicted"/>
<dbReference type="Proteomes" id="UP000254069">
    <property type="component" value="Unassembled WGS sequence"/>
</dbReference>
<keyword evidence="2" id="KW-1185">Reference proteome</keyword>